<name>A0A851GNZ7_9BACT</name>
<keyword evidence="2" id="KW-0732">Signal</keyword>
<dbReference type="Gene3D" id="3.40.720.10">
    <property type="entry name" value="Alkaline Phosphatase, subunit A"/>
    <property type="match status" value="1"/>
</dbReference>
<evidence type="ECO:0000256" key="2">
    <source>
        <dbReference type="SAM" id="SignalP"/>
    </source>
</evidence>
<dbReference type="InterPro" id="IPR017850">
    <property type="entry name" value="Alkaline_phosphatase_core_sf"/>
</dbReference>
<dbReference type="Pfam" id="PF14707">
    <property type="entry name" value="Sulfatase_C"/>
    <property type="match status" value="1"/>
</dbReference>
<dbReference type="Gene3D" id="3.30.1120.10">
    <property type="match status" value="1"/>
</dbReference>
<dbReference type="PANTHER" id="PTHR42693">
    <property type="entry name" value="ARYLSULFATASE FAMILY MEMBER"/>
    <property type="match status" value="1"/>
</dbReference>
<sequence length="478" mass="52238">MKHLISTAFALLACFNLHARPATEKPNIIIVFVDDSGYADYAHTGNPTIHTPNITSMVHEGLNFPQFYCASPACSASRYALLTGRNPARSGFRWVLPPTESKYLHPNETTIAEGLKNQGYATAMFGKWHLGTPNTGNAYTPNALPLAHGFEIFEGTTVSHDYADSHLIMGPSSDNNPTTGYASITTKVPSKLEIMQGLTKRYTDRAIQFISTHKDDPFFIYLAPNMPHLPVHSSEEFQGTSLRGPLGDCIEEIDNSVGRIRQALADAGVTENTLIIYTSDNGPWIRFENTTTTYPNGQGEARLNVGSALPFRDGKGSTWEGGVRVPGVFCWPGTIPASSVEKTPASTMDLLPTIFSLAGEPVPGDRILDGRDIRPLLNPENFTGTVPDFNFVYTGASSNGIYAARKGAWKMHIRLYSQTGNNYGFSASSSNPLLFNLEQDPGERFDLSAQQSEQLPALQTIINDFQSSLNTEGTFWSP</sequence>
<evidence type="ECO:0000313" key="4">
    <source>
        <dbReference type="EMBL" id="NWK56550.1"/>
    </source>
</evidence>
<accession>A0A851GNZ7</accession>
<dbReference type="CDD" id="cd16026">
    <property type="entry name" value="GALNS_like"/>
    <property type="match status" value="1"/>
</dbReference>
<dbReference type="PANTHER" id="PTHR42693:SF33">
    <property type="entry name" value="ARYLSULFATASE"/>
    <property type="match status" value="1"/>
</dbReference>
<dbReference type="GO" id="GO:0004065">
    <property type="term" value="F:arylsulfatase activity"/>
    <property type="evidence" value="ECO:0007669"/>
    <property type="project" value="TreeGrafter"/>
</dbReference>
<protein>
    <submittedName>
        <fullName evidence="4">Sulfatase</fullName>
    </submittedName>
</protein>
<dbReference type="SUPFAM" id="SSF53649">
    <property type="entry name" value="Alkaline phosphatase-like"/>
    <property type="match status" value="1"/>
</dbReference>
<dbReference type="RefSeq" id="WP_178933317.1">
    <property type="nucleotide sequence ID" value="NZ_JACBAZ010000004.1"/>
</dbReference>
<gene>
    <name evidence="4" type="ORF">HW115_13090</name>
</gene>
<keyword evidence="5" id="KW-1185">Reference proteome</keyword>
<comment type="similarity">
    <text evidence="1">Belongs to the sulfatase family.</text>
</comment>
<comment type="caution">
    <text evidence="4">The sequence shown here is derived from an EMBL/GenBank/DDBJ whole genome shotgun (WGS) entry which is preliminary data.</text>
</comment>
<organism evidence="4 5">
    <name type="scientific">Oceaniferula marina</name>
    <dbReference type="NCBI Taxonomy" id="2748318"/>
    <lineage>
        <taxon>Bacteria</taxon>
        <taxon>Pseudomonadati</taxon>
        <taxon>Verrucomicrobiota</taxon>
        <taxon>Verrucomicrobiia</taxon>
        <taxon>Verrucomicrobiales</taxon>
        <taxon>Verrucomicrobiaceae</taxon>
        <taxon>Oceaniferula</taxon>
    </lineage>
</organism>
<dbReference type="AlphaFoldDB" id="A0A851GNZ7"/>
<feature type="chain" id="PRO_5033064552" evidence="2">
    <location>
        <begin position="20"/>
        <end position="478"/>
    </location>
</feature>
<evidence type="ECO:0000259" key="3">
    <source>
        <dbReference type="Pfam" id="PF00884"/>
    </source>
</evidence>
<dbReference type="InterPro" id="IPR000917">
    <property type="entry name" value="Sulfatase_N"/>
</dbReference>
<feature type="signal peptide" evidence="2">
    <location>
        <begin position="1"/>
        <end position="19"/>
    </location>
</feature>
<evidence type="ECO:0000256" key="1">
    <source>
        <dbReference type="ARBA" id="ARBA00008779"/>
    </source>
</evidence>
<reference evidence="4 5" key="1">
    <citation type="submission" date="2020-07" db="EMBL/GenBank/DDBJ databases">
        <title>Roseicoccus Jingziensis gen. nov., sp. nov., isolated from coastal seawater.</title>
        <authorList>
            <person name="Feng X."/>
        </authorList>
    </citation>
    <scope>NUCLEOTIDE SEQUENCE [LARGE SCALE GENOMIC DNA]</scope>
    <source>
        <strain evidence="4 5">N1E253</strain>
    </source>
</reference>
<dbReference type="InterPro" id="IPR050738">
    <property type="entry name" value="Sulfatase"/>
</dbReference>
<dbReference type="EMBL" id="JACBAZ010000004">
    <property type="protein sequence ID" value="NWK56550.1"/>
    <property type="molecule type" value="Genomic_DNA"/>
</dbReference>
<dbReference type="Pfam" id="PF00884">
    <property type="entry name" value="Sulfatase"/>
    <property type="match status" value="1"/>
</dbReference>
<proteinExistence type="inferred from homology"/>
<feature type="domain" description="Sulfatase N-terminal" evidence="3">
    <location>
        <begin position="26"/>
        <end position="359"/>
    </location>
</feature>
<evidence type="ECO:0000313" key="5">
    <source>
        <dbReference type="Proteomes" id="UP000557872"/>
    </source>
</evidence>
<dbReference type="Proteomes" id="UP000557872">
    <property type="component" value="Unassembled WGS sequence"/>
</dbReference>